<organism evidence="1 2">
    <name type="scientific">Glycomyces luteolus</name>
    <dbReference type="NCBI Taxonomy" id="2670330"/>
    <lineage>
        <taxon>Bacteria</taxon>
        <taxon>Bacillati</taxon>
        <taxon>Actinomycetota</taxon>
        <taxon>Actinomycetes</taxon>
        <taxon>Glycomycetales</taxon>
        <taxon>Glycomycetaceae</taxon>
        <taxon>Glycomyces</taxon>
    </lineage>
</organism>
<gene>
    <name evidence="1" type="ORF">O1R50_12605</name>
</gene>
<name>A0A9X3PKW5_9ACTN</name>
<keyword evidence="2" id="KW-1185">Reference proteome</keyword>
<reference evidence="1" key="1">
    <citation type="submission" date="2022-12" db="EMBL/GenBank/DDBJ databases">
        <title>Gycomyces niveus sp.nov.,a novel actinomycete isolated from soil in Shouguan.</title>
        <authorList>
            <person name="Yang X."/>
        </authorList>
    </citation>
    <scope>NUCLEOTIDE SEQUENCE</scope>
    <source>
        <strain evidence="1">NEAU-A15</strain>
    </source>
</reference>
<dbReference type="RefSeq" id="WP_270110409.1">
    <property type="nucleotide sequence ID" value="NZ_JAPZVP010000008.1"/>
</dbReference>
<proteinExistence type="predicted"/>
<protein>
    <submittedName>
        <fullName evidence="1">Uncharacterized protein</fullName>
    </submittedName>
</protein>
<sequence length="118" mass="13338">MFDPAALTDREYLALIAQRPGMFTGRVTYERMAQFLHGYDLGSQRAGGRGLDGIRDWLLARLGHSSPLIWTSIVLQLAFPGQDQVFDALTAEQDRQALKLLFVLIDEFLAEREHSEES</sequence>
<evidence type="ECO:0000313" key="1">
    <source>
        <dbReference type="EMBL" id="MDA1360470.1"/>
    </source>
</evidence>
<accession>A0A9X3PKW5</accession>
<dbReference type="Proteomes" id="UP001146067">
    <property type="component" value="Unassembled WGS sequence"/>
</dbReference>
<dbReference type="AlphaFoldDB" id="A0A9X3PKW5"/>
<dbReference type="EMBL" id="JAPZVP010000008">
    <property type="protein sequence ID" value="MDA1360470.1"/>
    <property type="molecule type" value="Genomic_DNA"/>
</dbReference>
<comment type="caution">
    <text evidence="1">The sequence shown here is derived from an EMBL/GenBank/DDBJ whole genome shotgun (WGS) entry which is preliminary data.</text>
</comment>
<evidence type="ECO:0000313" key="2">
    <source>
        <dbReference type="Proteomes" id="UP001146067"/>
    </source>
</evidence>